<dbReference type="EMBL" id="MIGA01000055">
    <property type="protein sequence ID" value="OSY38818.1"/>
    <property type="molecule type" value="Genomic_DNA"/>
</dbReference>
<name>A0ABX3XPN6_STRPT</name>
<sequence length="29" mass="3071">MIGPVIAAIGPANPYKPGVGWQNALLHRE</sequence>
<keyword evidence="2" id="KW-1185">Reference proteome</keyword>
<reference evidence="1 2" key="1">
    <citation type="submission" date="2016-09" db="EMBL/GenBank/DDBJ databases">
        <title>Streptomyces platensis DSM40041, a candidate organism with high potential of specific P450 cytochromes.</title>
        <authorList>
            <person name="Grumaz C."/>
            <person name="Vainshtein Y."/>
            <person name="Kirstahler P."/>
            <person name="Sohn K."/>
        </authorList>
    </citation>
    <scope>NUCLEOTIDE SEQUENCE [LARGE SCALE GENOMIC DNA]</scope>
    <source>
        <strain evidence="1 2">DSM 40041</strain>
    </source>
</reference>
<protein>
    <submittedName>
        <fullName evidence="1">Uncharacterized protein</fullName>
    </submittedName>
</protein>
<evidence type="ECO:0000313" key="1">
    <source>
        <dbReference type="EMBL" id="OSY38818.1"/>
    </source>
</evidence>
<dbReference type="Proteomes" id="UP000194225">
    <property type="component" value="Unassembled WGS sequence"/>
</dbReference>
<accession>A0ABX3XPN6</accession>
<organism evidence="1 2">
    <name type="scientific">Streptomyces platensis</name>
    <dbReference type="NCBI Taxonomy" id="58346"/>
    <lineage>
        <taxon>Bacteria</taxon>
        <taxon>Bacillati</taxon>
        <taxon>Actinomycetota</taxon>
        <taxon>Actinomycetes</taxon>
        <taxon>Kitasatosporales</taxon>
        <taxon>Streptomycetaceae</taxon>
        <taxon>Streptomyces</taxon>
    </lineage>
</organism>
<comment type="caution">
    <text evidence="1">The sequence shown here is derived from an EMBL/GenBank/DDBJ whole genome shotgun (WGS) entry which is preliminary data.</text>
</comment>
<gene>
    <name evidence="1" type="ORF">BG653_05924</name>
</gene>
<proteinExistence type="predicted"/>
<evidence type="ECO:0000313" key="2">
    <source>
        <dbReference type="Proteomes" id="UP000194225"/>
    </source>
</evidence>